<dbReference type="InterPro" id="IPR023186">
    <property type="entry name" value="IUNH"/>
</dbReference>
<dbReference type="GO" id="GO:0008477">
    <property type="term" value="F:purine nucleosidase activity"/>
    <property type="evidence" value="ECO:0007669"/>
    <property type="project" value="TreeGrafter"/>
</dbReference>
<keyword evidence="2" id="KW-0326">Glycosidase</keyword>
<sequence length="318" mass="34467">MDRIPVIIDTDPGHDDAIALMMALASDRLDIRGITIVAGNNTIENTTNNAIRIIENFGRSIKVYKGAERPMVQILETPVDIHGKTGLDGTSLLEAKGRAEDKNAIQFLEDELKSTSERITIIAIGPLTNIGTLLAAAPEMKDRIDEICIMGGAALGGNKTPTSEFNIWQDPEAAHIVFTSGIPVTMCGLDVTYKSSLFEADVERINKIGNKAGILASEILDFYGKAIEGRGNKGIAVHDAVAVAKILRPDLFKSEMYNVVIDLDGKYTRGCTVTDLINVTGAHKNAEVVLDVDRERFVDFMVESLEKLGSLQEVAQNA</sequence>
<evidence type="ECO:0000313" key="5">
    <source>
        <dbReference type="Proteomes" id="UP000017747"/>
    </source>
</evidence>
<dbReference type="Pfam" id="PF01156">
    <property type="entry name" value="IU_nuc_hydro"/>
    <property type="match status" value="1"/>
</dbReference>
<evidence type="ECO:0000259" key="3">
    <source>
        <dbReference type="Pfam" id="PF01156"/>
    </source>
</evidence>
<dbReference type="InterPro" id="IPR015910">
    <property type="entry name" value="I/U_nuclsd_hydro_CS"/>
</dbReference>
<dbReference type="AlphaFoldDB" id="V7I3C7"/>
<dbReference type="OrthoDB" id="9797882at2"/>
<dbReference type="eggNOG" id="COG1957">
    <property type="taxonomic scope" value="Bacteria"/>
</dbReference>
<dbReference type="InterPro" id="IPR036452">
    <property type="entry name" value="Ribo_hydro-like"/>
</dbReference>
<dbReference type="CDD" id="cd02651">
    <property type="entry name" value="nuc_hydro_IU_UC_XIUA"/>
    <property type="match status" value="1"/>
</dbReference>
<dbReference type="STRING" id="994573.T472_0210105"/>
<comment type="caution">
    <text evidence="4">The sequence shown here is derived from an EMBL/GenBank/DDBJ whole genome shotgun (WGS) entry which is preliminary data.</text>
</comment>
<evidence type="ECO:0000256" key="2">
    <source>
        <dbReference type="ARBA" id="ARBA00023295"/>
    </source>
</evidence>
<evidence type="ECO:0000313" key="4">
    <source>
        <dbReference type="EMBL" id="ETA80750.1"/>
    </source>
</evidence>
<feature type="domain" description="Inosine/uridine-preferring nucleoside hydrolase" evidence="3">
    <location>
        <begin position="6"/>
        <end position="299"/>
    </location>
</feature>
<dbReference type="PANTHER" id="PTHR12304">
    <property type="entry name" value="INOSINE-URIDINE PREFERRING NUCLEOSIDE HYDROLASE"/>
    <property type="match status" value="1"/>
</dbReference>
<accession>V7I3C7</accession>
<dbReference type="RefSeq" id="WP_023387109.1">
    <property type="nucleotide sequence ID" value="NZ_AXUN02000173.1"/>
</dbReference>
<dbReference type="InterPro" id="IPR001910">
    <property type="entry name" value="Inosine/uridine_hydrolase_dom"/>
</dbReference>
<proteinExistence type="predicted"/>
<keyword evidence="1 4" id="KW-0378">Hydrolase</keyword>
<dbReference type="GO" id="GO:0006152">
    <property type="term" value="P:purine nucleoside catabolic process"/>
    <property type="evidence" value="ECO:0007669"/>
    <property type="project" value="TreeGrafter"/>
</dbReference>
<dbReference type="PROSITE" id="PS01247">
    <property type="entry name" value="IUNH"/>
    <property type="match status" value="1"/>
</dbReference>
<keyword evidence="5" id="KW-1185">Reference proteome</keyword>
<evidence type="ECO:0000256" key="1">
    <source>
        <dbReference type="ARBA" id="ARBA00022801"/>
    </source>
</evidence>
<dbReference type="EMBL" id="AXUN02000173">
    <property type="protein sequence ID" value="ETA80750.1"/>
    <property type="molecule type" value="Genomic_DNA"/>
</dbReference>
<dbReference type="GO" id="GO:0005829">
    <property type="term" value="C:cytosol"/>
    <property type="evidence" value="ECO:0007669"/>
    <property type="project" value="TreeGrafter"/>
</dbReference>
<dbReference type="SUPFAM" id="SSF53590">
    <property type="entry name" value="Nucleoside hydrolase"/>
    <property type="match status" value="1"/>
</dbReference>
<dbReference type="GO" id="GO:0045437">
    <property type="term" value="F:uridine nucleosidase activity"/>
    <property type="evidence" value="ECO:0007669"/>
    <property type="project" value="UniProtKB-ARBA"/>
</dbReference>
<dbReference type="Gene3D" id="3.90.245.10">
    <property type="entry name" value="Ribonucleoside hydrolase-like"/>
    <property type="match status" value="1"/>
</dbReference>
<name>V7I3C7_9CLOT</name>
<dbReference type="Proteomes" id="UP000017747">
    <property type="component" value="Unassembled WGS sequence"/>
</dbReference>
<reference evidence="4 5" key="1">
    <citation type="journal article" date="2014" name="Genome Announc.">
        <title>Genome Sequence of Youngiibacter fragilis, the Type Strain of the Genus Youngiibacter.</title>
        <authorList>
            <person name="Wawrik C.B."/>
            <person name="Callaghan A.V."/>
            <person name="Stamps B.W."/>
            <person name="Wawrik B."/>
        </authorList>
    </citation>
    <scope>NUCLEOTIDE SEQUENCE [LARGE SCALE GENOMIC DNA]</scope>
    <source>
        <strain evidence="4 5">232.1</strain>
    </source>
</reference>
<protein>
    <submittedName>
        <fullName evidence="4">Ribonucleoside hydrolase</fullName>
    </submittedName>
</protein>
<gene>
    <name evidence="4" type="primary">rihA</name>
    <name evidence="4" type="ORF">T472_0210105</name>
</gene>
<dbReference type="PANTHER" id="PTHR12304:SF4">
    <property type="entry name" value="URIDINE NUCLEOSIDASE"/>
    <property type="match status" value="1"/>
</dbReference>
<organism evidence="4 5">
    <name type="scientific">Youngiibacter fragilis 232.1</name>
    <dbReference type="NCBI Taxonomy" id="994573"/>
    <lineage>
        <taxon>Bacteria</taxon>
        <taxon>Bacillati</taxon>
        <taxon>Bacillota</taxon>
        <taxon>Clostridia</taxon>
        <taxon>Eubacteriales</taxon>
        <taxon>Clostridiaceae</taxon>
        <taxon>Youngiibacter</taxon>
    </lineage>
</organism>